<dbReference type="GO" id="GO:0009007">
    <property type="term" value="F:site-specific DNA-methyltransferase (adenine-specific) activity"/>
    <property type="evidence" value="ECO:0007669"/>
    <property type="project" value="UniProtKB-EC"/>
</dbReference>
<sequence>MNQVNARKATWRAPELEKKDIRPAYRWTGPGKDGLEVVYGTANSKPNTTTIREIWKKRHGHRAAPLLVMVSYSDRGQRRAVVCGPAGDDPPVVYMDYERAERLADAALSEPDRHLALRFLAETLEGEPDEHLGLRNKGLLATHELLHGVPQRPDWKDATDRSKPLLNRRGQDLVRELGYEIEQKAQHSVLRSSGGKAQAVAVFLQESEQPDQPAARFENQTPVTYALAHADRDNIPWVVAERSGVLRLYSTSTSGAPGQRGRAETFVELNLPLLPSDQAGYLDLLFSSRALAEDGTISQIQQASSIYTSELSERLRERVYKQVVPRLAVAVADRVGGTGEEDLERHYRTALTILFRLMFVAYAEDSRLLPLNVNSEYTRHALKTIARDLSNTINEGCDLGFDNPLTEEIECGADTQTDLWDSCKALFHAVNEGDVRWGVPPYNGRLFSTDPDVNPVGRIIEELSLTNAEFGPALTALIVDRSPDDVIGPIDFRSLSVREFGTIYEGLLESELSVADQPLTVDSDGVYLPARDGDSVVVQKGEVYLHNQSGVRKSTGSYFTKPFAVDHLISHSVDPTLEEHLKRVKALLDEGKEADAAEMLFDFRVADIAMGSGHFLTAVVDRLEARYTTFLADHPIPHVTRELDALRKAANDALGQLADTVEIENSSLLRRLIARRCVYGVDLNPLAVELARVGMWIHTFVPGLPLSFLDHNLAVGNSLTGIGTIEEATAELVHGVGEGSLFAEPVREELRKAEEPLRRLAKISDATTSDIAEARETAAEVERAVASVAGLFDRIVAARIGEATLPDGFSPEDLFKMNTDHAREVAERMDALHFPVAFPEVFLRDRPGFDVILGNPPWEEATVEKLGFWALRFPGLKSFSQPQQRRKIQRLERERPDIAAEYERAVADAERLRRLLLSGPYPGMGTGDPDLYKAFSWRFWNLVRQDGAVGVVLPRSALSASGSEPWRQAVLDGGTFDDVTFLLNNKHWVFPDVHPQYTVGLVSIRKGEDHAGTLRLRGPYPSHERYDAGIGEDPAEFSTESFRTWTATASFPLLPSPEAAEVFAKLRAHPRLDDENRDWRARPIRELDATKDKKHMIFQDEPPANAWPVYKGSSFDLWNPDTGEYYAWADPDCITKVLQIKRRNQQRNPRSAFSLFPLEWVNDPSTLPCLHPRIAFRDITNRTNQRTVVTALIPGELVLTNTAPYLAWPRGDSSDEAYLLGVLASIPLDWYARRFVETHVNFYILNAFPIPRPDRDDPLRNEVVKISGRDLWSARRR</sequence>
<dbReference type="InterPro" id="IPR029063">
    <property type="entry name" value="SAM-dependent_MTases_sf"/>
</dbReference>
<evidence type="ECO:0000256" key="4">
    <source>
        <dbReference type="ARBA" id="ARBA00022691"/>
    </source>
</evidence>
<evidence type="ECO:0000256" key="3">
    <source>
        <dbReference type="ARBA" id="ARBA00022679"/>
    </source>
</evidence>
<evidence type="ECO:0000256" key="5">
    <source>
        <dbReference type="ARBA" id="ARBA00047942"/>
    </source>
</evidence>
<evidence type="ECO:0000259" key="6">
    <source>
        <dbReference type="Pfam" id="PF07669"/>
    </source>
</evidence>
<feature type="domain" description="Type II methyltransferase M.TaqI-like" evidence="6">
    <location>
        <begin position="677"/>
        <end position="861"/>
    </location>
</feature>
<dbReference type="Proteomes" id="UP000318065">
    <property type="component" value="Chromosome"/>
</dbReference>
<dbReference type="GO" id="GO:0003676">
    <property type="term" value="F:nucleic acid binding"/>
    <property type="evidence" value="ECO:0007669"/>
    <property type="project" value="InterPro"/>
</dbReference>
<dbReference type="PROSITE" id="PS00092">
    <property type="entry name" value="N6_MTASE"/>
    <property type="match status" value="1"/>
</dbReference>
<keyword evidence="2" id="KW-0489">Methyltransferase</keyword>
<dbReference type="SUPFAM" id="SSF53335">
    <property type="entry name" value="S-adenosyl-L-methionine-dependent methyltransferases"/>
    <property type="match status" value="1"/>
</dbReference>
<evidence type="ECO:0000313" key="8">
    <source>
        <dbReference type="Proteomes" id="UP000318065"/>
    </source>
</evidence>
<dbReference type="REBASE" id="374045">
    <property type="entry name" value="RxyAA322ORF11560P"/>
</dbReference>
<comment type="catalytic activity">
    <reaction evidence="5">
        <text>a 2'-deoxyadenosine in DNA + S-adenosyl-L-methionine = an N(6)-methyl-2'-deoxyadenosine in DNA + S-adenosyl-L-homocysteine + H(+)</text>
        <dbReference type="Rhea" id="RHEA:15197"/>
        <dbReference type="Rhea" id="RHEA-COMP:12418"/>
        <dbReference type="Rhea" id="RHEA-COMP:12419"/>
        <dbReference type="ChEBI" id="CHEBI:15378"/>
        <dbReference type="ChEBI" id="CHEBI:57856"/>
        <dbReference type="ChEBI" id="CHEBI:59789"/>
        <dbReference type="ChEBI" id="CHEBI:90615"/>
        <dbReference type="ChEBI" id="CHEBI:90616"/>
        <dbReference type="EC" id="2.1.1.72"/>
    </reaction>
</comment>
<dbReference type="PANTHER" id="PTHR33841">
    <property type="entry name" value="DNA METHYLTRANSFERASE YEEA-RELATED"/>
    <property type="match status" value="1"/>
</dbReference>
<keyword evidence="4" id="KW-0949">S-adenosyl-L-methionine</keyword>
<dbReference type="GO" id="GO:0032259">
    <property type="term" value="P:methylation"/>
    <property type="evidence" value="ECO:0007669"/>
    <property type="project" value="UniProtKB-KW"/>
</dbReference>
<dbReference type="EC" id="2.1.1.72" evidence="1"/>
<evidence type="ECO:0000256" key="1">
    <source>
        <dbReference type="ARBA" id="ARBA00011900"/>
    </source>
</evidence>
<protein>
    <recommendedName>
        <fullName evidence="1">site-specific DNA-methyltransferase (adenine-specific)</fullName>
        <ecNumber evidence="1">2.1.1.72</ecNumber>
    </recommendedName>
</protein>
<proteinExistence type="predicted"/>
<keyword evidence="8" id="KW-1185">Reference proteome</keyword>
<dbReference type="Gene3D" id="3.40.50.150">
    <property type="entry name" value="Vaccinia Virus protein VP39"/>
    <property type="match status" value="1"/>
</dbReference>
<dbReference type="AlphaFoldDB" id="A0A510HH38"/>
<name>A0A510HH38_9ACTN</name>
<dbReference type="PRINTS" id="PR00507">
    <property type="entry name" value="N12N6MTFRASE"/>
</dbReference>
<dbReference type="EMBL" id="AP019791">
    <property type="protein sequence ID" value="BBL79302.1"/>
    <property type="molecule type" value="Genomic_DNA"/>
</dbReference>
<evidence type="ECO:0000256" key="2">
    <source>
        <dbReference type="ARBA" id="ARBA00022603"/>
    </source>
</evidence>
<dbReference type="InterPro" id="IPR011639">
    <property type="entry name" value="MethylTrfase_TaqI-like_dom"/>
</dbReference>
<dbReference type="Pfam" id="PF07669">
    <property type="entry name" value="Eco57I"/>
    <property type="match status" value="1"/>
</dbReference>
<gene>
    <name evidence="7" type="ORF">RxyAA322_11560</name>
</gene>
<keyword evidence="3" id="KW-0808">Transferase</keyword>
<organism evidence="7 8">
    <name type="scientific">Rubrobacter xylanophilus</name>
    <dbReference type="NCBI Taxonomy" id="49319"/>
    <lineage>
        <taxon>Bacteria</taxon>
        <taxon>Bacillati</taxon>
        <taxon>Actinomycetota</taxon>
        <taxon>Rubrobacteria</taxon>
        <taxon>Rubrobacterales</taxon>
        <taxon>Rubrobacteraceae</taxon>
        <taxon>Rubrobacter</taxon>
    </lineage>
</organism>
<evidence type="ECO:0000313" key="7">
    <source>
        <dbReference type="EMBL" id="BBL79302.1"/>
    </source>
</evidence>
<dbReference type="PANTHER" id="PTHR33841:SF1">
    <property type="entry name" value="DNA METHYLTRANSFERASE A"/>
    <property type="match status" value="1"/>
</dbReference>
<dbReference type="GO" id="GO:0006304">
    <property type="term" value="P:DNA modification"/>
    <property type="evidence" value="ECO:0007669"/>
    <property type="project" value="InterPro"/>
</dbReference>
<accession>A0A510HH38</accession>
<reference evidence="7" key="1">
    <citation type="journal article" date="2019" name="Microbiol. Resour. Announc.">
        <title>Complete Genome Sequence of Rubrobacter xylanophilus Strain AA3-22, Isolated from Arima Onsen in Japan.</title>
        <authorList>
            <person name="Tomariguchi N."/>
            <person name="Miyazaki K."/>
        </authorList>
    </citation>
    <scope>NUCLEOTIDE SEQUENCE [LARGE SCALE GENOMIC DNA]</scope>
    <source>
        <strain evidence="7">AA3-22</strain>
    </source>
</reference>
<dbReference type="InterPro" id="IPR002052">
    <property type="entry name" value="DNA_methylase_N6_adenine_CS"/>
</dbReference>
<dbReference type="InterPro" id="IPR050953">
    <property type="entry name" value="N4_N6_ade-DNA_methylase"/>
</dbReference>